<keyword evidence="2" id="KW-0812">Transmembrane</keyword>
<dbReference type="SUPFAM" id="SSF57997">
    <property type="entry name" value="Tropomyosin"/>
    <property type="match status" value="1"/>
</dbReference>
<keyword evidence="1" id="KW-0175">Coiled coil</keyword>
<evidence type="ECO:0000256" key="2">
    <source>
        <dbReference type="SAM" id="Phobius"/>
    </source>
</evidence>
<dbReference type="PATRIC" id="fig|1555112.3.peg.3100"/>
<evidence type="ECO:0008006" key="5">
    <source>
        <dbReference type="Google" id="ProtNLM"/>
    </source>
</evidence>
<dbReference type="RefSeq" id="WP_068139867.1">
    <property type="nucleotide sequence ID" value="NZ_AP014924.1"/>
</dbReference>
<reference evidence="4" key="1">
    <citation type="submission" date="2015-07" db="EMBL/GenBank/DDBJ databases">
        <title>Complete genome sequence and phylogenetic analysis of Limnochorda pilosa.</title>
        <authorList>
            <person name="Watanabe M."/>
            <person name="Kojima H."/>
            <person name="Fukui M."/>
        </authorList>
    </citation>
    <scope>NUCLEOTIDE SEQUENCE [LARGE SCALE GENOMIC DNA]</scope>
    <source>
        <strain evidence="4">HC45</strain>
    </source>
</reference>
<organism evidence="3 4">
    <name type="scientific">Limnochorda pilosa</name>
    <dbReference type="NCBI Taxonomy" id="1555112"/>
    <lineage>
        <taxon>Bacteria</taxon>
        <taxon>Bacillati</taxon>
        <taxon>Bacillota</taxon>
        <taxon>Limnochordia</taxon>
        <taxon>Limnochordales</taxon>
        <taxon>Limnochordaceae</taxon>
        <taxon>Limnochorda</taxon>
    </lineage>
</organism>
<feature type="transmembrane region" description="Helical" evidence="2">
    <location>
        <begin position="45"/>
        <end position="66"/>
    </location>
</feature>
<dbReference type="STRING" id="1555112.LIP_3053"/>
<evidence type="ECO:0000256" key="1">
    <source>
        <dbReference type="SAM" id="Coils"/>
    </source>
</evidence>
<reference evidence="4" key="2">
    <citation type="journal article" date="2016" name="Int. J. Syst. Evol. Microbiol.">
        <title>Complete genome sequence and cell structure of Limnochorda pilosa, a Gram-negative spore-former within the phylum Firmicutes.</title>
        <authorList>
            <person name="Watanabe M."/>
            <person name="Kojima H."/>
            <person name="Fukui M."/>
        </authorList>
    </citation>
    <scope>NUCLEOTIDE SEQUENCE [LARGE SCALE GENOMIC DNA]</scope>
    <source>
        <strain evidence="4">HC45</strain>
    </source>
</reference>
<evidence type="ECO:0000313" key="3">
    <source>
        <dbReference type="EMBL" id="BAS28882.1"/>
    </source>
</evidence>
<dbReference type="KEGG" id="lpil:LIP_3053"/>
<feature type="transmembrane region" description="Helical" evidence="2">
    <location>
        <begin position="6"/>
        <end position="24"/>
    </location>
</feature>
<dbReference type="Pfam" id="PF11283">
    <property type="entry name" value="DUF3084"/>
    <property type="match status" value="1"/>
</dbReference>
<feature type="coiled-coil region" evidence="1">
    <location>
        <begin position="105"/>
        <end position="188"/>
    </location>
</feature>
<keyword evidence="4" id="KW-1185">Reference proteome</keyword>
<gene>
    <name evidence="3" type="ORF">LIP_3053</name>
</gene>
<sequence>MHGWRLIVTLVIMGGAIAYLGDRIGLRVGKRRLTLFGLRPRHTSIIITILTGVVITAASVGLLSLASADVRTALFRMSEIQQALTTTRDRLQMVEGELSAQQERLAATLSERNQAVKEMDAAKAELQSAVDQLANARTQLDEAQRSLAFQEERVKNLTRIGKDLQGHVDELQATRDRLQEQVATLTQEYLQLAYAMRSGKLAYRADELVGATVLDASVPVEQVQKRLLAFLDEEEKRVRSRLDLPDEKPALVFESQDVFYYTAQEMASKGGRWVARIRAVNNTFAGEPLLVGFELIPEARVYTRNQVIARRTVDGSDPEAVESELLQLLWDVNEQAIQDGMMTDEQGLVGQVAKADEFLDVIIAVKQAGKPVEVIARAREDTWNTRPPLTVTLEVVSS</sequence>
<dbReference type="Gene3D" id="1.10.287.1490">
    <property type="match status" value="1"/>
</dbReference>
<dbReference type="OrthoDB" id="9812848at2"/>
<keyword evidence="2" id="KW-1133">Transmembrane helix</keyword>
<evidence type="ECO:0000313" key="4">
    <source>
        <dbReference type="Proteomes" id="UP000065807"/>
    </source>
</evidence>
<keyword evidence="2" id="KW-0472">Membrane</keyword>
<name>A0A0K2SPF4_LIMPI</name>
<protein>
    <recommendedName>
        <fullName evidence="5">DUF3084 domain-containing protein</fullName>
    </recommendedName>
</protein>
<proteinExistence type="predicted"/>
<dbReference type="Proteomes" id="UP000065807">
    <property type="component" value="Chromosome"/>
</dbReference>
<accession>A0A0K2SPF4</accession>
<dbReference type="AlphaFoldDB" id="A0A0K2SPF4"/>
<dbReference type="EMBL" id="AP014924">
    <property type="protein sequence ID" value="BAS28882.1"/>
    <property type="molecule type" value="Genomic_DNA"/>
</dbReference>
<dbReference type="InterPro" id="IPR021435">
    <property type="entry name" value="DUF3084"/>
</dbReference>